<feature type="region of interest" description="Disordered" evidence="1">
    <location>
        <begin position="66"/>
        <end position="140"/>
    </location>
</feature>
<dbReference type="AlphaFoldDB" id="A0A428U8E8"/>
<comment type="caution">
    <text evidence="3">The sequence shown here is derived from an EMBL/GenBank/DDBJ whole genome shotgun (WGS) entry which is preliminary data.</text>
</comment>
<gene>
    <name evidence="3" type="ORF">CDV31_007163</name>
</gene>
<evidence type="ECO:0000256" key="1">
    <source>
        <dbReference type="SAM" id="MobiDB-lite"/>
    </source>
</evidence>
<feature type="compositionally biased region" description="Low complexity" evidence="1">
    <location>
        <begin position="119"/>
        <end position="130"/>
    </location>
</feature>
<evidence type="ECO:0000256" key="2">
    <source>
        <dbReference type="SAM" id="Phobius"/>
    </source>
</evidence>
<feature type="region of interest" description="Disordered" evidence="1">
    <location>
        <begin position="12"/>
        <end position="32"/>
    </location>
</feature>
<feature type="compositionally biased region" description="Polar residues" evidence="1">
    <location>
        <begin position="98"/>
        <end position="107"/>
    </location>
</feature>
<sequence length="469" mass="51582">MYLKAPVPRGWDTPDGLWPRAQDDSKRADDGGNNTVVFIVIASAVAFTVAVACWIFISKRKKKTKTTENKKPGFFARITGRSGQGNYEQTAGDDGESGRNSHQLDSTSSSGRRNRDSASSRNSQANRSGNTSATVDRNTSVRSVLTLPAYRQMANPNEQVLGREGERDGVDVIIDLPTAEEEEEARDNEMETLYQIRLARRQMLAEREDRRERRREARTRNDYRTLEQIRAETRLANENTTISDLRSTVDQIKENRNRSVSSVSYADVGIARHDGTRIRANSTESERVGLLSDAASLGHQRGRSGSSAVSHEDDFSSLAPARSRGSSRAGTPNDDGRAGSSPELVEADLGDETMPPPEYEDIPLNDDMRSTTPINEPPPDYPGPYRSSSQRTQRTQRTAERDLGSGTQNGEVGPAEQAGAGHDGSDSHNSPRGRDGAPQLPSLRISQLPEIVIEPSSAHPRDNDQRSLR</sequence>
<feature type="region of interest" description="Disordered" evidence="1">
    <location>
        <begin position="293"/>
        <end position="469"/>
    </location>
</feature>
<keyword evidence="2" id="KW-0812">Transmembrane</keyword>
<accession>A0A428U8E8</accession>
<keyword evidence="2" id="KW-0472">Membrane</keyword>
<feature type="compositionally biased region" description="Low complexity" evidence="1">
    <location>
        <begin position="386"/>
        <end position="396"/>
    </location>
</feature>
<keyword evidence="2" id="KW-1133">Transmembrane helix</keyword>
<feature type="compositionally biased region" description="Basic and acidic residues" evidence="1">
    <location>
        <begin position="459"/>
        <end position="469"/>
    </location>
</feature>
<protein>
    <submittedName>
        <fullName evidence="3">Uncharacterized protein</fullName>
    </submittedName>
</protein>
<name>A0A428U8E8_9HYPO</name>
<proteinExistence type="predicted"/>
<evidence type="ECO:0000313" key="3">
    <source>
        <dbReference type="EMBL" id="RSM10577.1"/>
    </source>
</evidence>
<evidence type="ECO:0000313" key="4">
    <source>
        <dbReference type="Proteomes" id="UP000288429"/>
    </source>
</evidence>
<feature type="compositionally biased region" description="Basic and acidic residues" evidence="1">
    <location>
        <begin position="21"/>
        <end position="30"/>
    </location>
</feature>
<organism evidence="3 4">
    <name type="scientific">Fusarium ambrosium</name>
    <dbReference type="NCBI Taxonomy" id="131363"/>
    <lineage>
        <taxon>Eukaryota</taxon>
        <taxon>Fungi</taxon>
        <taxon>Dikarya</taxon>
        <taxon>Ascomycota</taxon>
        <taxon>Pezizomycotina</taxon>
        <taxon>Sordariomycetes</taxon>
        <taxon>Hypocreomycetidae</taxon>
        <taxon>Hypocreales</taxon>
        <taxon>Nectriaceae</taxon>
        <taxon>Fusarium</taxon>
        <taxon>Fusarium solani species complex</taxon>
    </lineage>
</organism>
<keyword evidence="4" id="KW-1185">Reference proteome</keyword>
<feature type="transmembrane region" description="Helical" evidence="2">
    <location>
        <begin position="36"/>
        <end position="57"/>
    </location>
</feature>
<feature type="compositionally biased region" description="Polar residues" evidence="1">
    <location>
        <begin position="131"/>
        <end position="140"/>
    </location>
</feature>
<dbReference type="EMBL" id="NIZV01000085">
    <property type="protein sequence ID" value="RSM10577.1"/>
    <property type="molecule type" value="Genomic_DNA"/>
</dbReference>
<dbReference type="Proteomes" id="UP000288429">
    <property type="component" value="Unassembled WGS sequence"/>
</dbReference>
<reference evidence="3 4" key="1">
    <citation type="submission" date="2017-06" db="EMBL/GenBank/DDBJ databases">
        <title>Cmopartive genomic analysis of Ambrosia Fusariam Clade fungi.</title>
        <authorList>
            <person name="Stajich J.E."/>
            <person name="Carrillo J."/>
            <person name="Kijimoto T."/>
            <person name="Eskalen A."/>
            <person name="O'Donnell K."/>
            <person name="Kasson M."/>
        </authorList>
    </citation>
    <scope>NUCLEOTIDE SEQUENCE [LARGE SCALE GENOMIC DNA]</scope>
    <source>
        <strain evidence="3 4">NRRL 20438</strain>
    </source>
</reference>